<dbReference type="AlphaFoldDB" id="F8L9H0"/>
<proteinExistence type="inferred from homology"/>
<evidence type="ECO:0000256" key="8">
    <source>
        <dbReference type="ARBA" id="ARBA00023136"/>
    </source>
</evidence>
<dbReference type="InterPro" id="IPR005171">
    <property type="entry name" value="Cyt_c_oxidase_su4_prok"/>
</dbReference>
<dbReference type="PANTHER" id="PTHR36835">
    <property type="entry name" value="CYTOCHROME BO(3) UBIQUINOL OXIDASE SUBUNIT 4"/>
    <property type="match status" value="1"/>
</dbReference>
<evidence type="ECO:0000256" key="7">
    <source>
        <dbReference type="ARBA" id="ARBA00022989"/>
    </source>
</evidence>
<evidence type="ECO:0000256" key="4">
    <source>
        <dbReference type="ARBA" id="ARBA00014689"/>
    </source>
</evidence>
<dbReference type="RefSeq" id="WP_013943973.1">
    <property type="nucleotide sequence ID" value="NC_015713.1"/>
</dbReference>
<name>F8L9H0_SIMNZ</name>
<evidence type="ECO:0000256" key="13">
    <source>
        <dbReference type="ARBA" id="ARBA00032185"/>
    </source>
</evidence>
<dbReference type="Proteomes" id="UP000000496">
    <property type="component" value="Chromosome gsn.131"/>
</dbReference>
<keyword evidence="16" id="KW-1185">Reference proteome</keyword>
<evidence type="ECO:0000256" key="1">
    <source>
        <dbReference type="ARBA" id="ARBA00004651"/>
    </source>
</evidence>
<comment type="subunit">
    <text evidence="3">Heterooctamer of two A chains, two B chains, two C chains and two D chains.</text>
</comment>
<evidence type="ECO:0000256" key="12">
    <source>
        <dbReference type="ARBA" id="ARBA00031887"/>
    </source>
</evidence>
<evidence type="ECO:0000256" key="10">
    <source>
        <dbReference type="ARBA" id="ARBA00030071"/>
    </source>
</evidence>
<comment type="similarity">
    <text evidence="2">Belongs to the cytochrome c oxidase bacterial subunit 4 family.</text>
</comment>
<dbReference type="HOGENOM" id="CLU_140945_1_1_0"/>
<reference evidence="15 16" key="2">
    <citation type="journal article" date="2011" name="Mol. Biol. Evol.">
        <title>Unity in variety--the pan-genome of the Chlamydiae.</title>
        <authorList>
            <person name="Collingro A."/>
            <person name="Tischler P."/>
            <person name="Weinmaier T."/>
            <person name="Penz T."/>
            <person name="Heinz E."/>
            <person name="Brunham R.C."/>
            <person name="Read T.D."/>
            <person name="Bavoil P.M."/>
            <person name="Sachse K."/>
            <person name="Kahane S."/>
            <person name="Friedman M.G."/>
            <person name="Rattei T."/>
            <person name="Myers G.S."/>
            <person name="Horn M."/>
        </authorList>
    </citation>
    <scope>NUCLEOTIDE SEQUENCE [LARGE SCALE GENOMIC DNA]</scope>
    <source>
        <strain evidence="16">ATCC VR-1471 / Z</strain>
    </source>
</reference>
<evidence type="ECO:0000313" key="15">
    <source>
        <dbReference type="EMBL" id="CCB89507.1"/>
    </source>
</evidence>
<dbReference type="GO" id="GO:0015078">
    <property type="term" value="F:proton transmembrane transporter activity"/>
    <property type="evidence" value="ECO:0007669"/>
    <property type="project" value="TreeGrafter"/>
</dbReference>
<dbReference type="GO" id="GO:0015990">
    <property type="term" value="P:electron transport coupled proton transport"/>
    <property type="evidence" value="ECO:0007669"/>
    <property type="project" value="TreeGrafter"/>
</dbReference>
<dbReference type="GO" id="GO:0009486">
    <property type="term" value="F:cytochrome bo3 ubiquinol oxidase activity"/>
    <property type="evidence" value="ECO:0007669"/>
    <property type="project" value="TreeGrafter"/>
</dbReference>
<keyword evidence="5" id="KW-1003">Cell membrane</keyword>
<evidence type="ECO:0000256" key="5">
    <source>
        <dbReference type="ARBA" id="ARBA00022475"/>
    </source>
</evidence>
<dbReference type="OrthoDB" id="2375888at2"/>
<dbReference type="InterPro" id="IPR050968">
    <property type="entry name" value="Cytochrome_c_oxidase_bac_sub4"/>
</dbReference>
<evidence type="ECO:0000256" key="2">
    <source>
        <dbReference type="ARBA" id="ARBA00008079"/>
    </source>
</evidence>
<protein>
    <recommendedName>
        <fullName evidence="4">Cytochrome bo(3) ubiquinol oxidase subunit 4</fullName>
    </recommendedName>
    <alternativeName>
        <fullName evidence="13">Cytochrome o ubiquinol oxidase subunit 4</fullName>
    </alternativeName>
    <alternativeName>
        <fullName evidence="10">Oxidase bo(3) subunit 4</fullName>
    </alternativeName>
    <alternativeName>
        <fullName evidence="11">Ubiquinol oxidase polypeptide IV</fullName>
    </alternativeName>
    <alternativeName>
        <fullName evidence="12">Ubiquinol oxidase subunit 4</fullName>
    </alternativeName>
</protein>
<organism evidence="15 16">
    <name type="scientific">Simkania negevensis (strain ATCC VR-1471 / DSM 27360 / Z)</name>
    <dbReference type="NCBI Taxonomy" id="331113"/>
    <lineage>
        <taxon>Bacteria</taxon>
        <taxon>Pseudomonadati</taxon>
        <taxon>Chlamydiota</taxon>
        <taxon>Chlamydiia</taxon>
        <taxon>Parachlamydiales</taxon>
        <taxon>Simkaniaceae</taxon>
        <taxon>Simkania</taxon>
    </lineage>
</organism>
<feature type="transmembrane region" description="Helical" evidence="14">
    <location>
        <begin position="73"/>
        <end position="97"/>
    </location>
</feature>
<comment type="subcellular location">
    <subcellularLocation>
        <location evidence="1">Cell membrane</location>
        <topology evidence="1">Multi-pass membrane protein</topology>
    </subcellularLocation>
</comment>
<dbReference type="KEGG" id="sng:SNE_A16300"/>
<dbReference type="PANTHER" id="PTHR36835:SF1">
    <property type="entry name" value="CYTOCHROME BO(3) UBIQUINOL OXIDASE SUBUNIT 4"/>
    <property type="match status" value="1"/>
</dbReference>
<dbReference type="eggNOG" id="COG3125">
    <property type="taxonomic scope" value="Bacteria"/>
</dbReference>
<keyword evidence="8 14" id="KW-0472">Membrane</keyword>
<dbReference type="GO" id="GO:0009319">
    <property type="term" value="C:cytochrome o ubiquinol oxidase complex"/>
    <property type="evidence" value="ECO:0007669"/>
    <property type="project" value="TreeGrafter"/>
</dbReference>
<accession>F8L9H0</accession>
<keyword evidence="7 14" id="KW-1133">Transmembrane helix</keyword>
<feature type="transmembrane region" description="Helical" evidence="14">
    <location>
        <begin position="15"/>
        <end position="34"/>
    </location>
</feature>
<dbReference type="GO" id="GO:0005886">
    <property type="term" value="C:plasma membrane"/>
    <property type="evidence" value="ECO:0007669"/>
    <property type="project" value="UniProtKB-SubCell"/>
</dbReference>
<evidence type="ECO:0000313" key="16">
    <source>
        <dbReference type="Proteomes" id="UP000000496"/>
    </source>
</evidence>
<evidence type="ECO:0000256" key="9">
    <source>
        <dbReference type="ARBA" id="ARBA00025694"/>
    </source>
</evidence>
<sequence length="113" mass="13049">MIDTHHGWNFSFKPITIGFVLSIILTAAAYRIVTHHHVSKMMMTEAVAFLAIAQAALQLIFFLHLGLESKPRWSSFMFLSMVFFILVLVIGSIWIMWHLGYNTMPSMEQMKQM</sequence>
<dbReference type="GO" id="GO:0019646">
    <property type="term" value="P:aerobic electron transport chain"/>
    <property type="evidence" value="ECO:0007669"/>
    <property type="project" value="TreeGrafter"/>
</dbReference>
<dbReference type="EMBL" id="FR872582">
    <property type="protein sequence ID" value="CCB89507.1"/>
    <property type="molecule type" value="Genomic_DNA"/>
</dbReference>
<dbReference type="Pfam" id="PF03626">
    <property type="entry name" value="COX4_pro"/>
    <property type="match status" value="1"/>
</dbReference>
<comment type="function">
    <text evidence="9">Cytochrome bo(3) ubiquinol terminal oxidase is the component of the aerobic respiratory chain of E.coli that predominates when cells are grown at high aeration. Has proton pump activity across the membrane in addition to electron transfer, pumping 2 protons/electron.</text>
</comment>
<dbReference type="STRING" id="331113.SNE_A16300"/>
<feature type="transmembrane region" description="Helical" evidence="14">
    <location>
        <begin position="46"/>
        <end position="67"/>
    </location>
</feature>
<evidence type="ECO:0000256" key="3">
    <source>
        <dbReference type="ARBA" id="ARBA00011700"/>
    </source>
</evidence>
<reference key="1">
    <citation type="journal article" date="2011" name="Mol. Biol. Evol.">
        <title>Unity in variety -- the pan-genome of the Chlamydiae.</title>
        <authorList>
            <person name="Collingro A."/>
            <person name="Tischler P."/>
            <person name="Weinmaier T."/>
            <person name="Penz T."/>
            <person name="Heinz E."/>
            <person name="Brunham R.C."/>
            <person name="Read T.D."/>
            <person name="Bavoil P.M."/>
            <person name="Sachse K."/>
            <person name="Kahane S."/>
            <person name="Friedman M.G."/>
            <person name="Rattei T."/>
            <person name="Myers G.S.A."/>
            <person name="Horn M."/>
        </authorList>
    </citation>
    <scope>NUCLEOTIDE SEQUENCE</scope>
    <source>
        <strain>Z</strain>
    </source>
</reference>
<evidence type="ECO:0000256" key="11">
    <source>
        <dbReference type="ARBA" id="ARBA00030211"/>
    </source>
</evidence>
<evidence type="ECO:0000256" key="6">
    <source>
        <dbReference type="ARBA" id="ARBA00022692"/>
    </source>
</evidence>
<keyword evidence="6 14" id="KW-0812">Transmembrane</keyword>
<gene>
    <name evidence="15" type="primary">cyoD</name>
    <name evidence="15" type="ordered locus">SNE_A16300</name>
</gene>
<evidence type="ECO:0000256" key="14">
    <source>
        <dbReference type="SAM" id="Phobius"/>
    </source>
</evidence>